<reference evidence="1 2" key="1">
    <citation type="journal article" date="2015" name="Stand. Genomic Sci.">
        <title>Genomic Encyclopedia of Bacterial and Archaeal Type Strains, Phase III: the genomes of soil and plant-associated and newly described type strains.</title>
        <authorList>
            <person name="Whitman W.B."/>
            <person name="Woyke T."/>
            <person name="Klenk H.P."/>
            <person name="Zhou Y."/>
            <person name="Lilburn T.G."/>
            <person name="Beck B.J."/>
            <person name="De Vos P."/>
            <person name="Vandamme P."/>
            <person name="Eisen J.A."/>
            <person name="Garrity G."/>
            <person name="Hugenholtz P."/>
            <person name="Kyrpides N.C."/>
        </authorList>
    </citation>
    <scope>NUCLEOTIDE SEQUENCE [LARGE SCALE GENOMIC DNA]</scope>
    <source>
        <strain evidence="1 2">CGMCC 1.10822</strain>
    </source>
</reference>
<keyword evidence="2" id="KW-1185">Reference proteome</keyword>
<accession>A0A562R512</accession>
<dbReference type="OrthoDB" id="8706638at2"/>
<name>A0A562R512_9BURK</name>
<comment type="caution">
    <text evidence="1">The sequence shown here is derived from an EMBL/GenBank/DDBJ whole genome shotgun (WGS) entry which is preliminary data.</text>
</comment>
<evidence type="ECO:0000313" key="1">
    <source>
        <dbReference type="EMBL" id="TWI64182.1"/>
    </source>
</evidence>
<dbReference type="Proteomes" id="UP000318431">
    <property type="component" value="Unassembled WGS sequence"/>
</dbReference>
<dbReference type="AlphaFoldDB" id="A0A562R512"/>
<dbReference type="EMBL" id="VLLB01000005">
    <property type="protein sequence ID" value="TWI64182.1"/>
    <property type="molecule type" value="Genomic_DNA"/>
</dbReference>
<protein>
    <recommendedName>
        <fullName evidence="3">Polymerase nucleotidyl transferase domain-containing protein</fullName>
    </recommendedName>
</protein>
<dbReference type="SUPFAM" id="SSF81301">
    <property type="entry name" value="Nucleotidyltransferase"/>
    <property type="match status" value="1"/>
</dbReference>
<evidence type="ECO:0000313" key="2">
    <source>
        <dbReference type="Proteomes" id="UP000318431"/>
    </source>
</evidence>
<evidence type="ECO:0008006" key="3">
    <source>
        <dbReference type="Google" id="ProtNLM"/>
    </source>
</evidence>
<dbReference type="RefSeq" id="WP_158643152.1">
    <property type="nucleotide sequence ID" value="NZ_VLLB01000005.1"/>
</dbReference>
<organism evidence="1 2">
    <name type="scientific">Pseudoduganella lurida</name>
    <dbReference type="NCBI Taxonomy" id="1036180"/>
    <lineage>
        <taxon>Bacteria</taxon>
        <taxon>Pseudomonadati</taxon>
        <taxon>Pseudomonadota</taxon>
        <taxon>Betaproteobacteria</taxon>
        <taxon>Burkholderiales</taxon>
        <taxon>Oxalobacteraceae</taxon>
        <taxon>Telluria group</taxon>
        <taxon>Pseudoduganella</taxon>
    </lineage>
</organism>
<proteinExistence type="predicted"/>
<gene>
    <name evidence="1" type="ORF">IP91_02948</name>
</gene>
<dbReference type="InterPro" id="IPR043519">
    <property type="entry name" value="NT_sf"/>
</dbReference>
<sequence>MHIDAATSLVQRELLPRWPDARVAIIGGLIARGEATPSSGIDLLLVFGHVDRA</sequence>